<evidence type="ECO:0000313" key="3">
    <source>
        <dbReference type="Proteomes" id="UP000310458"/>
    </source>
</evidence>
<organism evidence="2 3">
    <name type="scientific">Nesterenkonia salmonea</name>
    <dbReference type="NCBI Taxonomy" id="1804987"/>
    <lineage>
        <taxon>Bacteria</taxon>
        <taxon>Bacillati</taxon>
        <taxon>Actinomycetota</taxon>
        <taxon>Actinomycetes</taxon>
        <taxon>Micrococcales</taxon>
        <taxon>Micrococcaceae</taxon>
        <taxon>Nesterenkonia</taxon>
    </lineage>
</organism>
<dbReference type="InterPro" id="IPR051396">
    <property type="entry name" value="Bact_Antivir_Def_Nuclease"/>
</dbReference>
<dbReference type="AlphaFoldDB" id="A0A5R9B8B9"/>
<dbReference type="OrthoDB" id="3237462at2"/>
<gene>
    <name evidence="2" type="ORF">FEF26_12725</name>
</gene>
<dbReference type="InterPro" id="IPR003959">
    <property type="entry name" value="ATPase_AAA_core"/>
</dbReference>
<dbReference type="PANTHER" id="PTHR43581:SF2">
    <property type="entry name" value="EXCINUCLEASE ATPASE SUBUNIT"/>
    <property type="match status" value="1"/>
</dbReference>
<dbReference type="EMBL" id="VAVZ01000039">
    <property type="protein sequence ID" value="TLP93890.1"/>
    <property type="molecule type" value="Genomic_DNA"/>
</dbReference>
<evidence type="ECO:0000313" key="2">
    <source>
        <dbReference type="EMBL" id="TLP93890.1"/>
    </source>
</evidence>
<dbReference type="Proteomes" id="UP000310458">
    <property type="component" value="Unassembled WGS sequence"/>
</dbReference>
<sequence>MLWQVKDFKGLTEADLDIAPGKISILTGVNSSGKSSVIQSLLLSAQSLHSEGPVALNGPLVRLGNAVDLVRESSATGSISLALDLLPGFDADPDADDSLLEVHLQAQYMLKPSSDNTNLQPQRLEISRSGGDENPLVASHANSRASDVREAMEVASRVKPSHALHLKSLLGSQSRQLRTYVVMQGLRPVAVVQLMKPEQIAFRYREAVQAFLQELPRERSKPSSPTGARTGRWPVLREFVQLLAEATATKDQRVQSLVDHVQKLRGRGILSFEPTWRGFSESQRSELIDVAVEMRARSPYVVLPIRGPHWRYGSTAMGLLENTLEGSLGSSLTAISMLSETLRDVADRVQYLGPLRDEPRVVWNHWNELARSLPVGTRGEYSAAVLSRSSDSNTTYTAPDGQIIRSSLANAVNDWLAYLDIGDAVSARSHGKLGVGLDLAVSGRVRDLTSVGVGVSQTLPLLVGVLAAPQGALFIVEQPELHLHPGVQARLADFLMTARPDMAIIIETHSDSFVTRVRRRVAENAIALDQVDIIFVEPDLTGSRARKLTLTEFGNLSEWPQGFLSSAEEDVRAILQANIRRTSGTSNAS</sequence>
<feature type="domain" description="ATPase AAA-type core" evidence="1">
    <location>
        <begin position="387"/>
        <end position="514"/>
    </location>
</feature>
<dbReference type="GO" id="GO:0016887">
    <property type="term" value="F:ATP hydrolysis activity"/>
    <property type="evidence" value="ECO:0007669"/>
    <property type="project" value="InterPro"/>
</dbReference>
<proteinExistence type="predicted"/>
<comment type="caution">
    <text evidence="2">The sequence shown here is derived from an EMBL/GenBank/DDBJ whole genome shotgun (WGS) entry which is preliminary data.</text>
</comment>
<dbReference type="Pfam" id="PF13304">
    <property type="entry name" value="AAA_21"/>
    <property type="match status" value="1"/>
</dbReference>
<dbReference type="InterPro" id="IPR027417">
    <property type="entry name" value="P-loop_NTPase"/>
</dbReference>
<keyword evidence="3" id="KW-1185">Reference proteome</keyword>
<dbReference type="Gene3D" id="3.40.50.300">
    <property type="entry name" value="P-loop containing nucleotide triphosphate hydrolases"/>
    <property type="match status" value="1"/>
</dbReference>
<protein>
    <recommendedName>
        <fullName evidence="1">ATPase AAA-type core domain-containing protein</fullName>
    </recommendedName>
</protein>
<reference evidence="2 3" key="1">
    <citation type="submission" date="2019-05" db="EMBL/GenBank/DDBJ databases">
        <title>Nesterenkonia sp. GY074 isolated from the Southern Atlantic Ocean.</title>
        <authorList>
            <person name="Zhang G."/>
        </authorList>
    </citation>
    <scope>NUCLEOTIDE SEQUENCE [LARGE SCALE GENOMIC DNA]</scope>
    <source>
        <strain evidence="2 3">GY074</strain>
    </source>
</reference>
<evidence type="ECO:0000259" key="1">
    <source>
        <dbReference type="Pfam" id="PF13304"/>
    </source>
</evidence>
<dbReference type="PANTHER" id="PTHR43581">
    <property type="entry name" value="ATP/GTP PHOSPHATASE"/>
    <property type="match status" value="1"/>
</dbReference>
<accession>A0A5R9B8B9</accession>
<dbReference type="GO" id="GO:0005524">
    <property type="term" value="F:ATP binding"/>
    <property type="evidence" value="ECO:0007669"/>
    <property type="project" value="InterPro"/>
</dbReference>
<name>A0A5R9B8B9_9MICC</name>
<dbReference type="SUPFAM" id="SSF52540">
    <property type="entry name" value="P-loop containing nucleoside triphosphate hydrolases"/>
    <property type="match status" value="1"/>
</dbReference>